<keyword evidence="3" id="KW-0998">Cell outer membrane</keyword>
<keyword evidence="9" id="KW-1185">Reference proteome</keyword>
<dbReference type="InterPro" id="IPR000531">
    <property type="entry name" value="Beta-barrel_TonB"/>
</dbReference>
<reference evidence="8 9" key="1">
    <citation type="submission" date="2018-08" db="EMBL/GenBank/DDBJ databases">
        <title>Salinimonas sediminis sp. nov., a piezophilic bacterium isolated from a deep-sea sediment sample from the New Britain Trench.</title>
        <authorList>
            <person name="Cao J."/>
        </authorList>
    </citation>
    <scope>NUCLEOTIDE SEQUENCE [LARGE SCALE GENOMIC DNA]</scope>
    <source>
        <strain evidence="8 9">N102</strain>
    </source>
</reference>
<dbReference type="Gene3D" id="2.170.130.10">
    <property type="entry name" value="TonB-dependent receptor, plug domain"/>
    <property type="match status" value="1"/>
</dbReference>
<evidence type="ECO:0000256" key="3">
    <source>
        <dbReference type="ARBA" id="ARBA00023237"/>
    </source>
</evidence>
<organism evidence="8 9">
    <name type="scientific">Salinimonas sediminis</name>
    <dbReference type="NCBI Taxonomy" id="2303538"/>
    <lineage>
        <taxon>Bacteria</taxon>
        <taxon>Pseudomonadati</taxon>
        <taxon>Pseudomonadota</taxon>
        <taxon>Gammaproteobacteria</taxon>
        <taxon>Alteromonadales</taxon>
        <taxon>Alteromonadaceae</taxon>
        <taxon>Alteromonas/Salinimonas group</taxon>
        <taxon>Salinimonas</taxon>
    </lineage>
</organism>
<evidence type="ECO:0000256" key="1">
    <source>
        <dbReference type="ARBA" id="ARBA00004442"/>
    </source>
</evidence>
<gene>
    <name evidence="8" type="ORF">D0Y50_18020</name>
</gene>
<dbReference type="InterPro" id="IPR036942">
    <property type="entry name" value="Beta-barrel_TonB_sf"/>
</dbReference>
<dbReference type="SUPFAM" id="SSF56935">
    <property type="entry name" value="Porins"/>
    <property type="match status" value="1"/>
</dbReference>
<dbReference type="InterPro" id="IPR037066">
    <property type="entry name" value="Plug_dom_sf"/>
</dbReference>
<sequence length="956" mass="104181">MLAVAAANSAVHAQEQPPENVQQVQPSEAETEIIEVRGYRGSLFNSAAAKRESQGFVDEVFADDIGKMPSQNLAESLSRIPGVKINREVTGEGQQISVRGLGPSFTKIALNGNAIAIASDGSLGSGNRNREVDLDIFPTELFSSLAVSKTATAHQLEGGVSGYVNMRTARPFDSTNQTFKYSLEGAYGDLRGEISPRYSAVYSKTFDDKFGVLVGVAGANTKSRVDGYEAVALFTDGCVAQWDNPQHTSSGCIEGSEGLNHFFWNPEATADYAGSHDGVSVGDPIDPVATSGVAAETLDTALLPYLGRPMFTYGTRDRVSGIVSLQYRPTDGIDAALDMMYAKASKDFVRTEAMWWGRRNYLHQGGAIIPENVTVNDNGYVTEGTFYNSHIWVGSHDYQEDVDFYSVMPSVSWIVNDVFKVDVSASLTKSEFDRDEPYVLYMSPGGTLEFSNGDVPSFNFSENPADPAIGWTWQQEYDQNQDGVISEDEKFGDTFRIQRNHRETETKGVHLDFAYGESPEYSGFKFGLAWDESSSNMDAFGGTAEFTQNNVVNSAAYNNFSDYLGPSLVNDLGTGISGYNGYTGIAQVDWARIKDATDYANFSAIPSQGDQFGATVGDINEDVLALYLEANAETEIGGRLLRVNTGVRWVSTEQSVATSQSQTTASYNKLLPSMSLVYDVLEDVKLRASASRSLTRANPSDMFPNASWGGSGIESVNAGNPYLSPFEATNFDLGGEWYFSELGYVGLTYFEKEVTGFTRSDSLTVTFSDLVEYGIDINDIGDDRQQALLECGGPSQCTTTVNTRNNIDGATTLSGFEAVWVQPLDVVIEGMGFNISATSIRQDASDDDAIITGISDLSYNGTLFYENDVFQTRVTVYHQDGAASYYSQGKEVFSFDRTQVDLSASYNLPLAMDMTLTLDAYNLTNEPVGNWHEYEGIAFNAFYPGATYTLGLRGSF</sequence>
<dbReference type="InterPro" id="IPR012910">
    <property type="entry name" value="Plug_dom"/>
</dbReference>
<dbReference type="Proteomes" id="UP000262073">
    <property type="component" value="Chromosome"/>
</dbReference>
<dbReference type="Pfam" id="PF00593">
    <property type="entry name" value="TonB_dep_Rec_b-barrel"/>
    <property type="match status" value="1"/>
</dbReference>
<dbReference type="Pfam" id="PF07715">
    <property type="entry name" value="Plug"/>
    <property type="match status" value="1"/>
</dbReference>
<dbReference type="KEGG" id="salm:D0Y50_18020"/>
<evidence type="ECO:0000259" key="6">
    <source>
        <dbReference type="Pfam" id="PF00593"/>
    </source>
</evidence>
<dbReference type="EMBL" id="CP031769">
    <property type="protein sequence ID" value="AXR08589.1"/>
    <property type="molecule type" value="Genomic_DNA"/>
</dbReference>
<keyword evidence="4" id="KW-0798">TonB box</keyword>
<evidence type="ECO:0000256" key="4">
    <source>
        <dbReference type="RuleBase" id="RU003357"/>
    </source>
</evidence>
<evidence type="ECO:0000256" key="5">
    <source>
        <dbReference type="SAM" id="MobiDB-lite"/>
    </source>
</evidence>
<evidence type="ECO:0000259" key="7">
    <source>
        <dbReference type="Pfam" id="PF07715"/>
    </source>
</evidence>
<feature type="region of interest" description="Disordered" evidence="5">
    <location>
        <begin position="7"/>
        <end position="26"/>
    </location>
</feature>
<comment type="subcellular location">
    <subcellularLocation>
        <location evidence="1 4">Cell outer membrane</location>
    </subcellularLocation>
</comment>
<proteinExistence type="inferred from homology"/>
<evidence type="ECO:0000313" key="9">
    <source>
        <dbReference type="Proteomes" id="UP000262073"/>
    </source>
</evidence>
<dbReference type="GO" id="GO:0009279">
    <property type="term" value="C:cell outer membrane"/>
    <property type="evidence" value="ECO:0007669"/>
    <property type="project" value="UniProtKB-SubCell"/>
</dbReference>
<protein>
    <submittedName>
        <fullName evidence="8">TonB-dependent receptor</fullName>
    </submittedName>
</protein>
<comment type="similarity">
    <text evidence="4">Belongs to the TonB-dependent receptor family.</text>
</comment>
<feature type="domain" description="TonB-dependent receptor plug" evidence="7">
    <location>
        <begin position="50"/>
        <end position="153"/>
    </location>
</feature>
<keyword evidence="8" id="KW-0675">Receptor</keyword>
<dbReference type="Gene3D" id="2.40.170.20">
    <property type="entry name" value="TonB-dependent receptor, beta-barrel domain"/>
    <property type="match status" value="1"/>
</dbReference>
<evidence type="ECO:0000313" key="8">
    <source>
        <dbReference type="EMBL" id="AXR08589.1"/>
    </source>
</evidence>
<name>A0A346NST2_9ALTE</name>
<dbReference type="AlphaFoldDB" id="A0A346NST2"/>
<dbReference type="PANTHER" id="PTHR40980:SF3">
    <property type="entry name" value="TONB-DEPENDENT RECEPTOR-LIKE BETA-BARREL DOMAIN-CONTAINING PROTEIN"/>
    <property type="match status" value="1"/>
</dbReference>
<evidence type="ECO:0000256" key="2">
    <source>
        <dbReference type="ARBA" id="ARBA00023136"/>
    </source>
</evidence>
<accession>A0A346NST2</accession>
<feature type="domain" description="TonB-dependent receptor-like beta-barrel" evidence="6">
    <location>
        <begin position="452"/>
        <end position="923"/>
    </location>
</feature>
<dbReference type="PANTHER" id="PTHR40980">
    <property type="entry name" value="PLUG DOMAIN-CONTAINING PROTEIN"/>
    <property type="match status" value="1"/>
</dbReference>
<dbReference type="OrthoDB" id="8727862at2"/>
<keyword evidence="2 4" id="KW-0472">Membrane</keyword>
<dbReference type="NCBIfam" id="TIGR01782">
    <property type="entry name" value="TonB-Xanth-Caul"/>
    <property type="match status" value="1"/>
</dbReference>
<dbReference type="InterPro" id="IPR010104">
    <property type="entry name" value="TonB_rcpt_bac"/>
</dbReference>